<gene>
    <name evidence="1" type="ORF">SDC9_70505</name>
</gene>
<proteinExistence type="predicted"/>
<reference evidence="1" key="1">
    <citation type="submission" date="2019-08" db="EMBL/GenBank/DDBJ databases">
        <authorList>
            <person name="Kucharzyk K."/>
            <person name="Murdoch R.W."/>
            <person name="Higgins S."/>
            <person name="Loffler F."/>
        </authorList>
    </citation>
    <scope>NUCLEOTIDE SEQUENCE</scope>
</reference>
<dbReference type="EMBL" id="VSSQ01004169">
    <property type="protein sequence ID" value="MPM24028.1"/>
    <property type="molecule type" value="Genomic_DNA"/>
</dbReference>
<name>A0A644Y7V3_9ZZZZ</name>
<accession>A0A644Y7V3</accession>
<evidence type="ECO:0000313" key="1">
    <source>
        <dbReference type="EMBL" id="MPM24028.1"/>
    </source>
</evidence>
<comment type="caution">
    <text evidence="1">The sequence shown here is derived from an EMBL/GenBank/DDBJ whole genome shotgun (WGS) entry which is preliminary data.</text>
</comment>
<dbReference type="AlphaFoldDB" id="A0A644Y7V3"/>
<sequence length="101" mass="11111">MLVAQQGLAIGGFIGNAPQRHLALERGRCRGLCLQLRLGGFLDGLGLRRHLGFNRRLLNRASSQYERGQYGRASPSNIGTHSKHLGYSICELQPIISSRPT</sequence>
<protein>
    <submittedName>
        <fullName evidence="1">Uncharacterized protein</fullName>
    </submittedName>
</protein>
<organism evidence="1">
    <name type="scientific">bioreactor metagenome</name>
    <dbReference type="NCBI Taxonomy" id="1076179"/>
    <lineage>
        <taxon>unclassified sequences</taxon>
        <taxon>metagenomes</taxon>
        <taxon>ecological metagenomes</taxon>
    </lineage>
</organism>